<proteinExistence type="predicted"/>
<feature type="compositionally biased region" description="Polar residues" evidence="1">
    <location>
        <begin position="637"/>
        <end position="667"/>
    </location>
</feature>
<gene>
    <name evidence="2" type="ORF">ACHAWO_008732</name>
</gene>
<feature type="region of interest" description="Disordered" evidence="1">
    <location>
        <begin position="35"/>
        <end position="60"/>
    </location>
</feature>
<name>A0ABD3MR68_9STRA</name>
<dbReference type="InterPro" id="IPR031157">
    <property type="entry name" value="G_TR_CS"/>
</dbReference>
<comment type="caution">
    <text evidence="2">The sequence shown here is derived from an EMBL/GenBank/DDBJ whole genome shotgun (WGS) entry which is preliminary data.</text>
</comment>
<dbReference type="Proteomes" id="UP001530400">
    <property type="component" value="Unassembled WGS sequence"/>
</dbReference>
<feature type="compositionally biased region" description="Low complexity" evidence="1">
    <location>
        <begin position="614"/>
        <end position="630"/>
    </location>
</feature>
<dbReference type="EMBL" id="JALLPJ020001414">
    <property type="protein sequence ID" value="KAL3764737.1"/>
    <property type="molecule type" value="Genomic_DNA"/>
</dbReference>
<dbReference type="PROSITE" id="PS00301">
    <property type="entry name" value="G_TR_1"/>
    <property type="match status" value="1"/>
</dbReference>
<sequence>MRRSTRHRTQTQRACDAAAVNNGFEEAFEAITIGAAAAADEQPPPPANKSDESDVDDDDDEDKILRHCLLLAATATQPRRAPLQKKSIHDQYYPDLPQVHVLEGWPPLPPRHSLHQHHAPSITAMEFYRYCKFRVYNDPDADETITQPVNLHHSTTLGIKKHCSHFMLNQNMEWNEVAQCGNPTRSGLMKKLIENIKRMQTQKRGKPSQARRAATNKEYEGLVEQYWSFENKEKGLAAAAVTCCQMALIGRNDDVCKMTKSELKPYDQFPHYANTCKLRWSKNVTEERDCPTQILIGVMDTRYCALCNFGLWLEYNYETNPAPNDFVFGIEGLEDPERIKKKFGSLFTTTMKRVPKCKPGLTGTHSLRKLASTFARSNGCGKDDVEYRGRWKNSRRIIDTYVDTTINYVDAKVAQALAKGGVCVYVVEEASGISDDWICDHVVPNMAAQDIDRQVCVVFGRALLWRVFDKSGDLAIPQRKREYILQAFADLSDRNGLGAGVNPVMRKPLLISGNDAEVMMDVIGEELDVPNDPRRVQIRNSQEVPLLSSQVLQLRMEVADAREESARCNAMVKRLLAKLSNNVTCLTNRPALRSERSNASRPTQGGGNPPSGITSRTTTSTMQQQGTCTQADLRTNAMPSLPNSSRGTNLASTNSGNVSQFNTSQRASAPTVGEIHAAAVARGELGGQVMGAIELVDEEGQMVERAPGALVAKLIKCPRTLYDLWKEYIFGFAGHKPAKDFTRSERGAVLSVYSTRNHVWQQVAKLIELQRHWFVLEKQETSSDTCKDEAERGITIKSTGISMFFEYDIKAGEVVGLSEEEAAAAAKAVVDRSNNSHPIQFGGFFSSMATTISGLQSSSKHWSSRRCDPKPHE</sequence>
<feature type="region of interest" description="Disordered" evidence="1">
    <location>
        <begin position="588"/>
        <end position="667"/>
    </location>
</feature>
<keyword evidence="3" id="KW-1185">Reference proteome</keyword>
<evidence type="ECO:0000256" key="1">
    <source>
        <dbReference type="SAM" id="MobiDB-lite"/>
    </source>
</evidence>
<accession>A0ABD3MR68</accession>
<protein>
    <submittedName>
        <fullName evidence="2">Uncharacterized protein</fullName>
    </submittedName>
</protein>
<organism evidence="2 3">
    <name type="scientific">Cyclotella atomus</name>
    <dbReference type="NCBI Taxonomy" id="382360"/>
    <lineage>
        <taxon>Eukaryota</taxon>
        <taxon>Sar</taxon>
        <taxon>Stramenopiles</taxon>
        <taxon>Ochrophyta</taxon>
        <taxon>Bacillariophyta</taxon>
        <taxon>Coscinodiscophyceae</taxon>
        <taxon>Thalassiosirophycidae</taxon>
        <taxon>Stephanodiscales</taxon>
        <taxon>Stephanodiscaceae</taxon>
        <taxon>Cyclotella</taxon>
    </lineage>
</organism>
<evidence type="ECO:0000313" key="3">
    <source>
        <dbReference type="Proteomes" id="UP001530400"/>
    </source>
</evidence>
<evidence type="ECO:0000313" key="2">
    <source>
        <dbReference type="EMBL" id="KAL3764737.1"/>
    </source>
</evidence>
<reference evidence="2 3" key="1">
    <citation type="submission" date="2024-10" db="EMBL/GenBank/DDBJ databases">
        <title>Updated reference genomes for cyclostephanoid diatoms.</title>
        <authorList>
            <person name="Roberts W.R."/>
            <person name="Alverson A.J."/>
        </authorList>
    </citation>
    <scope>NUCLEOTIDE SEQUENCE [LARGE SCALE GENOMIC DNA]</scope>
    <source>
        <strain evidence="2 3">AJA010-31</strain>
    </source>
</reference>
<dbReference type="AlphaFoldDB" id="A0ABD3MR68"/>